<dbReference type="PANTHER" id="PTHR45138:SF9">
    <property type="entry name" value="DIGUANYLATE CYCLASE DGCM-RELATED"/>
    <property type="match status" value="1"/>
</dbReference>
<dbReference type="OrthoDB" id="23692at2"/>
<dbReference type="InterPro" id="IPR029787">
    <property type="entry name" value="Nucleotide_cyclase"/>
</dbReference>
<proteinExistence type="predicted"/>
<dbReference type="EMBL" id="SOCP01000001">
    <property type="protein sequence ID" value="TDV57811.1"/>
    <property type="molecule type" value="Genomic_DNA"/>
</dbReference>
<dbReference type="GO" id="GO:1902201">
    <property type="term" value="P:negative regulation of bacterial-type flagellum-dependent cell motility"/>
    <property type="evidence" value="ECO:0007669"/>
    <property type="project" value="TreeGrafter"/>
</dbReference>
<reference evidence="3 4" key="1">
    <citation type="submission" date="2019-03" db="EMBL/GenBank/DDBJ databases">
        <title>Genomic Encyclopedia of Archaeal and Bacterial Type Strains, Phase II (KMG-II): from individual species to whole genera.</title>
        <authorList>
            <person name="Goeker M."/>
        </authorList>
    </citation>
    <scope>NUCLEOTIDE SEQUENCE [LARGE SCALE GENOMIC DNA]</scope>
    <source>
        <strain evidence="3 4">DSM 45499</strain>
    </source>
</reference>
<sequence length="393" mass="41056">MGTGGTGGTSHVHDLIAALAVLFGTMACGLVLTWSAVSSVPGGTGQTALSLVVCGLAQAELARRHASRATRQVDTPGVPTVSVWVVGAALTLPLPLVLVVSSVLHTHDLVRGPRGGAHLRRVVAGTVGATLAWSVSSGGVLGAVLGGLLYLVVTDGPALVRATRSLLRRESHRAVGDAVACAALGVLLGLFAHVSPLAILFVLAPVAHLNQAARGRALRYVAAHDPKTRLWNHSAWQALSSAALASPRTRARSAVLMVDLDHFKRLNDTHGHHAGDDVLTSVAHVLRTSTRRNDIVARFGGEEFSILLPGVTEQEACQVAERIRDQIAALTVITTNLHGRPTTISDVTASIGVATTDRADTSVDDLLVNADRWLYQAKERGRNRVCGPVLAAA</sequence>
<dbReference type="GO" id="GO:0052621">
    <property type="term" value="F:diguanylate cyclase activity"/>
    <property type="evidence" value="ECO:0007669"/>
    <property type="project" value="TreeGrafter"/>
</dbReference>
<dbReference type="Pfam" id="PF00990">
    <property type="entry name" value="GGDEF"/>
    <property type="match status" value="1"/>
</dbReference>
<evidence type="ECO:0000259" key="2">
    <source>
        <dbReference type="PROSITE" id="PS50887"/>
    </source>
</evidence>
<dbReference type="InterPro" id="IPR000160">
    <property type="entry name" value="GGDEF_dom"/>
</dbReference>
<keyword evidence="1" id="KW-1133">Transmembrane helix</keyword>
<dbReference type="Proteomes" id="UP000294927">
    <property type="component" value="Unassembled WGS sequence"/>
</dbReference>
<dbReference type="PANTHER" id="PTHR45138">
    <property type="entry name" value="REGULATORY COMPONENTS OF SENSORY TRANSDUCTION SYSTEM"/>
    <property type="match status" value="1"/>
</dbReference>
<feature type="transmembrane region" description="Helical" evidence="1">
    <location>
        <begin position="174"/>
        <end position="204"/>
    </location>
</feature>
<feature type="transmembrane region" description="Helical" evidence="1">
    <location>
        <begin position="12"/>
        <end position="37"/>
    </location>
</feature>
<dbReference type="NCBIfam" id="TIGR00254">
    <property type="entry name" value="GGDEF"/>
    <property type="match status" value="1"/>
</dbReference>
<dbReference type="GO" id="GO:0043709">
    <property type="term" value="P:cell adhesion involved in single-species biofilm formation"/>
    <property type="evidence" value="ECO:0007669"/>
    <property type="project" value="TreeGrafter"/>
</dbReference>
<feature type="domain" description="GGDEF" evidence="2">
    <location>
        <begin position="251"/>
        <end position="390"/>
    </location>
</feature>
<keyword evidence="1" id="KW-0472">Membrane</keyword>
<dbReference type="InterPro" id="IPR043128">
    <property type="entry name" value="Rev_trsase/Diguanyl_cyclase"/>
</dbReference>
<dbReference type="RefSeq" id="WP_133901033.1">
    <property type="nucleotide sequence ID" value="NZ_SOCP01000001.1"/>
</dbReference>
<dbReference type="SMART" id="SM00267">
    <property type="entry name" value="GGDEF"/>
    <property type="match status" value="1"/>
</dbReference>
<dbReference type="GO" id="GO:0005886">
    <property type="term" value="C:plasma membrane"/>
    <property type="evidence" value="ECO:0007669"/>
    <property type="project" value="TreeGrafter"/>
</dbReference>
<feature type="transmembrane region" description="Helical" evidence="1">
    <location>
        <begin position="83"/>
        <end position="104"/>
    </location>
</feature>
<evidence type="ECO:0000256" key="1">
    <source>
        <dbReference type="SAM" id="Phobius"/>
    </source>
</evidence>
<gene>
    <name evidence="3" type="ORF">CLV71_101684</name>
</gene>
<dbReference type="Gene3D" id="3.30.70.270">
    <property type="match status" value="1"/>
</dbReference>
<protein>
    <submittedName>
        <fullName evidence="3">Diguanylate cyclase (GGDEF)-like protein</fullName>
    </submittedName>
</protein>
<comment type="caution">
    <text evidence="3">The sequence shown here is derived from an EMBL/GenBank/DDBJ whole genome shotgun (WGS) entry which is preliminary data.</text>
</comment>
<evidence type="ECO:0000313" key="4">
    <source>
        <dbReference type="Proteomes" id="UP000294927"/>
    </source>
</evidence>
<feature type="transmembrane region" description="Helical" evidence="1">
    <location>
        <begin position="131"/>
        <end position="153"/>
    </location>
</feature>
<dbReference type="AlphaFoldDB" id="A0A4V3FV48"/>
<dbReference type="SUPFAM" id="SSF55073">
    <property type="entry name" value="Nucleotide cyclase"/>
    <property type="match status" value="1"/>
</dbReference>
<name>A0A4V3FV48_9PSEU</name>
<dbReference type="CDD" id="cd01949">
    <property type="entry name" value="GGDEF"/>
    <property type="match status" value="1"/>
</dbReference>
<keyword evidence="1" id="KW-0812">Transmembrane</keyword>
<organism evidence="3 4">
    <name type="scientific">Actinophytocola oryzae</name>
    <dbReference type="NCBI Taxonomy" id="502181"/>
    <lineage>
        <taxon>Bacteria</taxon>
        <taxon>Bacillati</taxon>
        <taxon>Actinomycetota</taxon>
        <taxon>Actinomycetes</taxon>
        <taxon>Pseudonocardiales</taxon>
        <taxon>Pseudonocardiaceae</taxon>
    </lineage>
</organism>
<accession>A0A4V3FV48</accession>
<evidence type="ECO:0000313" key="3">
    <source>
        <dbReference type="EMBL" id="TDV57811.1"/>
    </source>
</evidence>
<keyword evidence="4" id="KW-1185">Reference proteome</keyword>
<dbReference type="PROSITE" id="PS50887">
    <property type="entry name" value="GGDEF"/>
    <property type="match status" value="1"/>
</dbReference>
<dbReference type="FunFam" id="3.30.70.270:FF:000001">
    <property type="entry name" value="Diguanylate cyclase domain protein"/>
    <property type="match status" value="1"/>
</dbReference>
<dbReference type="InterPro" id="IPR050469">
    <property type="entry name" value="Diguanylate_Cyclase"/>
</dbReference>